<dbReference type="EMBL" id="MH588545">
    <property type="protein sequence ID" value="AXQ68938.1"/>
    <property type="molecule type" value="Genomic_DNA"/>
</dbReference>
<accession>A0A385EDW8</accession>
<evidence type="ECO:0000313" key="2">
    <source>
        <dbReference type="Proteomes" id="UP000259026"/>
    </source>
</evidence>
<proteinExistence type="predicted"/>
<evidence type="ECO:0000313" key="1">
    <source>
        <dbReference type="EMBL" id="AXQ68938.1"/>
    </source>
</evidence>
<protein>
    <submittedName>
        <fullName evidence="1">Uncharacterized protein</fullName>
    </submittedName>
</protein>
<sequence length="90" mass="9925">MSENLIERINALSNDAVYIASLQHFGVVMMGKPILMAPSNDRQQKAFDELLEAGFVHGDVERGVYGYRSTFDGREAHPYCVAALAGHPDD</sequence>
<keyword evidence="2" id="KW-1185">Reference proteome</keyword>
<organism evidence="1 2">
    <name type="scientific">Caulobacter phage CcrPW</name>
    <dbReference type="NCBI Taxonomy" id="2283271"/>
    <lineage>
        <taxon>Viruses</taxon>
        <taxon>Duplodnaviria</taxon>
        <taxon>Heunggongvirae</taxon>
        <taxon>Uroviricota</taxon>
        <taxon>Caudoviricetes</taxon>
        <taxon>Jeanschmidtviridae</taxon>
        <taxon>Colossusvirus</taxon>
        <taxon>Colossusvirus PW</taxon>
    </lineage>
</organism>
<reference evidence="1 2" key="2">
    <citation type="submission" date="2018-09" db="EMBL/GenBank/DDBJ databases">
        <title>Giant CbK-like Caulobacter bacteriophages have genetically divergent genomes.</title>
        <authorList>
            <person name="Wilson K."/>
            <person name="Ely B."/>
        </authorList>
    </citation>
    <scope>NUCLEOTIDE SEQUENCE [LARGE SCALE GENOMIC DNA]</scope>
</reference>
<gene>
    <name evidence="1" type="ORF">CcrPW_gp399</name>
</gene>
<name>A0A385EDW8_9CAUD</name>
<dbReference type="Proteomes" id="UP000259026">
    <property type="component" value="Segment"/>
</dbReference>
<reference evidence="2" key="1">
    <citation type="submission" date="2018-07" db="EMBL/GenBank/DDBJ databases">
        <title>Giant CbK-like Caulobacter bacteriophages have genetically divergent genomes.</title>
        <authorList>
            <person name="Wilson K.M."/>
            <person name="Ely B."/>
        </authorList>
    </citation>
    <scope>NUCLEOTIDE SEQUENCE [LARGE SCALE GENOMIC DNA]</scope>
</reference>